<keyword evidence="3" id="KW-1185">Reference proteome</keyword>
<dbReference type="PANTHER" id="PTHR37953">
    <property type="entry name" value="UPF0127 PROTEIN MJ1496"/>
    <property type="match status" value="1"/>
</dbReference>
<dbReference type="InterPro" id="IPR038695">
    <property type="entry name" value="Saro_0823-like_sf"/>
</dbReference>
<gene>
    <name evidence="2" type="ORF">E4P82_11600</name>
</gene>
<dbReference type="Gene3D" id="2.60.120.1140">
    <property type="entry name" value="Protein of unknown function DUF192"/>
    <property type="match status" value="1"/>
</dbReference>
<keyword evidence="1" id="KW-0732">Signal</keyword>
<name>A0ABX1TM43_9GAMM</name>
<dbReference type="Proteomes" id="UP000760480">
    <property type="component" value="Unassembled WGS sequence"/>
</dbReference>
<sequence length="145" mass="16512">MQPYRSVILLSCWLVALATASAFAFDLRRVTVGPTTFQVEIAQTLQERERGLMYRRELPRDQGMLFVQSPGPAVFWMKNTYIPLDLLYFDINGWLSQIEADVPPCATPTCPLYPSDTSEVRYILEINAGEAARRGIRVGDRLRLE</sequence>
<accession>A0ABX1TM43</accession>
<feature type="signal peptide" evidence="1">
    <location>
        <begin position="1"/>
        <end position="24"/>
    </location>
</feature>
<feature type="chain" id="PRO_5045146314" evidence="1">
    <location>
        <begin position="25"/>
        <end position="145"/>
    </location>
</feature>
<dbReference type="EMBL" id="SPMZ01000031">
    <property type="protein sequence ID" value="NMQ19787.1"/>
    <property type="molecule type" value="Genomic_DNA"/>
</dbReference>
<dbReference type="RefSeq" id="WP_169249047.1">
    <property type="nucleotide sequence ID" value="NZ_SPMZ01000031.1"/>
</dbReference>
<dbReference type="Pfam" id="PF02643">
    <property type="entry name" value="DUF192"/>
    <property type="match status" value="1"/>
</dbReference>
<evidence type="ECO:0000313" key="2">
    <source>
        <dbReference type="EMBL" id="NMQ19787.1"/>
    </source>
</evidence>
<dbReference type="PANTHER" id="PTHR37953:SF1">
    <property type="entry name" value="UPF0127 PROTEIN MJ1496"/>
    <property type="match status" value="1"/>
</dbReference>
<organism evidence="2 3">
    <name type="scientific">Candidatus Competibacter phosphatis</name>
    <dbReference type="NCBI Taxonomy" id="221280"/>
    <lineage>
        <taxon>Bacteria</taxon>
        <taxon>Pseudomonadati</taxon>
        <taxon>Pseudomonadota</taxon>
        <taxon>Gammaproteobacteria</taxon>
        <taxon>Candidatus Competibacteraceae</taxon>
        <taxon>Candidatus Competibacter</taxon>
    </lineage>
</organism>
<protein>
    <submittedName>
        <fullName evidence="2">DUF192 domain-containing protein</fullName>
    </submittedName>
</protein>
<proteinExistence type="predicted"/>
<evidence type="ECO:0000256" key="1">
    <source>
        <dbReference type="SAM" id="SignalP"/>
    </source>
</evidence>
<dbReference type="InterPro" id="IPR003795">
    <property type="entry name" value="DUF192"/>
</dbReference>
<evidence type="ECO:0000313" key="3">
    <source>
        <dbReference type="Proteomes" id="UP000760480"/>
    </source>
</evidence>
<comment type="caution">
    <text evidence="2">The sequence shown here is derived from an EMBL/GenBank/DDBJ whole genome shotgun (WGS) entry which is preliminary data.</text>
</comment>
<reference evidence="2 3" key="1">
    <citation type="submission" date="2019-03" db="EMBL/GenBank/DDBJ databases">
        <title>Metabolic reconstructions from genomes of highly enriched 'Candidatus Accumulibacter' and 'Candidatus Competibacter' bioreactor populations.</title>
        <authorList>
            <person name="Annavajhala M.K."/>
            <person name="Welles L."/>
            <person name="Abbas B."/>
            <person name="Sorokin D."/>
            <person name="Park H."/>
            <person name="Van Loosdrecht M."/>
            <person name="Chandran K."/>
        </authorList>
    </citation>
    <scope>NUCLEOTIDE SEQUENCE [LARGE SCALE GENOMIC DNA]</scope>
    <source>
        <strain evidence="2 3">SBR_G</strain>
    </source>
</reference>